<dbReference type="PANTHER" id="PTHR45586:SF1">
    <property type="entry name" value="LIPOPOLYSACCHARIDE ASSEMBLY PROTEIN B"/>
    <property type="match status" value="1"/>
</dbReference>
<keyword evidence="5" id="KW-1185">Reference proteome</keyword>
<dbReference type="PANTHER" id="PTHR45586">
    <property type="entry name" value="TPR REPEAT-CONTAINING PROTEIN PA4667"/>
    <property type="match status" value="1"/>
</dbReference>
<keyword evidence="1" id="KW-0677">Repeat</keyword>
<dbReference type="EMBL" id="CP000360">
    <property type="protein sequence ID" value="ABF39918.1"/>
    <property type="molecule type" value="Genomic_DNA"/>
</dbReference>
<keyword evidence="2 3" id="KW-0802">TPR repeat</keyword>
<evidence type="ECO:0000256" key="1">
    <source>
        <dbReference type="ARBA" id="ARBA00022737"/>
    </source>
</evidence>
<protein>
    <submittedName>
        <fullName evidence="4">Tetratricopeptide repeat protein</fullName>
    </submittedName>
</protein>
<gene>
    <name evidence="4" type="ordered locus">Acid345_0915</name>
</gene>
<dbReference type="SUPFAM" id="SSF48452">
    <property type="entry name" value="TPR-like"/>
    <property type="match status" value="2"/>
</dbReference>
<dbReference type="Pfam" id="PF13432">
    <property type="entry name" value="TPR_16"/>
    <property type="match status" value="2"/>
</dbReference>
<dbReference type="SMART" id="SM00028">
    <property type="entry name" value="TPR"/>
    <property type="match status" value="8"/>
</dbReference>
<dbReference type="InterPro" id="IPR019734">
    <property type="entry name" value="TPR_rpt"/>
</dbReference>
<feature type="repeat" description="TPR" evidence="3">
    <location>
        <begin position="219"/>
        <end position="252"/>
    </location>
</feature>
<evidence type="ECO:0000256" key="3">
    <source>
        <dbReference type="PROSITE-ProRule" id="PRU00339"/>
    </source>
</evidence>
<dbReference type="Gene3D" id="1.25.40.10">
    <property type="entry name" value="Tetratricopeptide repeat domain"/>
    <property type="match status" value="1"/>
</dbReference>
<organism evidence="4 5">
    <name type="scientific">Koribacter versatilis (strain Ellin345)</name>
    <dbReference type="NCBI Taxonomy" id="204669"/>
    <lineage>
        <taxon>Bacteria</taxon>
        <taxon>Pseudomonadati</taxon>
        <taxon>Acidobacteriota</taxon>
        <taxon>Terriglobia</taxon>
        <taxon>Terriglobales</taxon>
        <taxon>Candidatus Korobacteraceae</taxon>
        <taxon>Candidatus Korobacter</taxon>
    </lineage>
</organism>
<dbReference type="KEGG" id="aba:Acid345_0915"/>
<dbReference type="PROSITE" id="PS50005">
    <property type="entry name" value="TPR"/>
    <property type="match status" value="3"/>
</dbReference>
<evidence type="ECO:0000256" key="2">
    <source>
        <dbReference type="ARBA" id="ARBA00022803"/>
    </source>
</evidence>
<feature type="repeat" description="TPR" evidence="3">
    <location>
        <begin position="185"/>
        <end position="218"/>
    </location>
</feature>
<accession>Q1IT82</accession>
<dbReference type="InterPro" id="IPR011990">
    <property type="entry name" value="TPR-like_helical_dom_sf"/>
</dbReference>
<dbReference type="Proteomes" id="UP000002432">
    <property type="component" value="Chromosome"/>
</dbReference>
<evidence type="ECO:0000313" key="4">
    <source>
        <dbReference type="EMBL" id="ABF39918.1"/>
    </source>
</evidence>
<proteinExistence type="predicted"/>
<dbReference type="HOGENOM" id="CLU_857328_0_0_0"/>
<dbReference type="InterPro" id="IPR051012">
    <property type="entry name" value="CellSynth/LPSAsmb/PSIAsmb"/>
</dbReference>
<dbReference type="AlphaFoldDB" id="Q1IT82"/>
<name>Q1IT82_KORVE</name>
<dbReference type="EnsemblBacteria" id="ABF39918">
    <property type="protein sequence ID" value="ABF39918"/>
    <property type="gene ID" value="Acid345_0915"/>
</dbReference>
<dbReference type="Pfam" id="PF13176">
    <property type="entry name" value="TPR_7"/>
    <property type="match status" value="1"/>
</dbReference>
<dbReference type="eggNOG" id="COG0457">
    <property type="taxonomic scope" value="Bacteria"/>
</dbReference>
<dbReference type="Pfam" id="PF12895">
    <property type="entry name" value="ANAPC3"/>
    <property type="match status" value="1"/>
</dbReference>
<dbReference type="STRING" id="204669.Acid345_0915"/>
<feature type="repeat" description="TPR" evidence="3">
    <location>
        <begin position="48"/>
        <end position="81"/>
    </location>
</feature>
<sequence>MSAAAQTTATATDPQKVIADAHRQLDHGQYDEAIVQLQKLQQEQSAIEGLVREIGIAYYKKGDYLSAIRYLKQATKQNEKDSEAVQLLGLSYYLSGKPQDAIPLLEKVQTWFPSANVDASYILGICYIHLKNYDQARGAFAQMFDVKRDSAASYLFTARMLLRQEYDPVAEEYAQKAIALEPTLPLAHYLLGELHLYKSRVPEAIEDFRKELNLNPSYAPAYYKLADAYSRVQKYDDAERLLQRSIWLDATTTGPYILLGKVLEKKGEPLLALRALQHAASMDPKNPITHHLLGQSYRDLGKSDDAERELKLAEELQNKQNENR</sequence>
<evidence type="ECO:0000313" key="5">
    <source>
        <dbReference type="Proteomes" id="UP000002432"/>
    </source>
</evidence>
<reference evidence="4 5" key="1">
    <citation type="journal article" date="2009" name="Appl. Environ. Microbiol.">
        <title>Three genomes from the phylum Acidobacteria provide insight into the lifestyles of these microorganisms in soils.</title>
        <authorList>
            <person name="Ward N.L."/>
            <person name="Challacombe J.F."/>
            <person name="Janssen P.H."/>
            <person name="Henrissat B."/>
            <person name="Coutinho P.M."/>
            <person name="Wu M."/>
            <person name="Xie G."/>
            <person name="Haft D.H."/>
            <person name="Sait M."/>
            <person name="Badger J."/>
            <person name="Barabote R.D."/>
            <person name="Bradley B."/>
            <person name="Brettin T.S."/>
            <person name="Brinkac L.M."/>
            <person name="Bruce D."/>
            <person name="Creasy T."/>
            <person name="Daugherty S.C."/>
            <person name="Davidsen T.M."/>
            <person name="DeBoy R.T."/>
            <person name="Detter J.C."/>
            <person name="Dodson R.J."/>
            <person name="Durkin A.S."/>
            <person name="Ganapathy A."/>
            <person name="Gwinn-Giglio M."/>
            <person name="Han C.S."/>
            <person name="Khouri H."/>
            <person name="Kiss H."/>
            <person name="Kothari S.P."/>
            <person name="Madupu R."/>
            <person name="Nelson K.E."/>
            <person name="Nelson W.C."/>
            <person name="Paulsen I."/>
            <person name="Penn K."/>
            <person name="Ren Q."/>
            <person name="Rosovitz M.J."/>
            <person name="Selengut J.D."/>
            <person name="Shrivastava S."/>
            <person name="Sullivan S.A."/>
            <person name="Tapia R."/>
            <person name="Thompson L.S."/>
            <person name="Watkins K.L."/>
            <person name="Yang Q."/>
            <person name="Yu C."/>
            <person name="Zafar N."/>
            <person name="Zhou L."/>
            <person name="Kuske C.R."/>
        </authorList>
    </citation>
    <scope>NUCLEOTIDE SEQUENCE [LARGE SCALE GENOMIC DNA]</scope>
    <source>
        <strain evidence="4 5">Ellin345</strain>
    </source>
</reference>